<dbReference type="PANTHER" id="PTHR43649:SF33">
    <property type="entry name" value="POLYGALACTURONAN_RHAMNOGALACTURONAN-BINDING PROTEIN YTCQ"/>
    <property type="match status" value="1"/>
</dbReference>
<keyword evidence="8" id="KW-1185">Reference proteome</keyword>
<protein>
    <submittedName>
        <fullName evidence="7">Extracellular solute-binding protein</fullName>
    </submittedName>
</protein>
<evidence type="ECO:0000256" key="2">
    <source>
        <dbReference type="ARBA" id="ARBA00022729"/>
    </source>
</evidence>
<evidence type="ECO:0000313" key="8">
    <source>
        <dbReference type="Proteomes" id="UP001212421"/>
    </source>
</evidence>
<dbReference type="Gene3D" id="3.40.190.10">
    <property type="entry name" value="Periplasmic binding protein-like II"/>
    <property type="match status" value="2"/>
</dbReference>
<evidence type="ECO:0000313" key="7">
    <source>
        <dbReference type="EMBL" id="WBM79766.1"/>
    </source>
</evidence>
<evidence type="ECO:0000256" key="5">
    <source>
        <dbReference type="ARBA" id="ARBA00023288"/>
    </source>
</evidence>
<dbReference type="EMBL" id="CP075584">
    <property type="protein sequence ID" value="WBM79766.1"/>
    <property type="molecule type" value="Genomic_DNA"/>
</dbReference>
<dbReference type="SUPFAM" id="SSF53850">
    <property type="entry name" value="Periplasmic binding protein-like II"/>
    <property type="match status" value="1"/>
</dbReference>
<evidence type="ECO:0000256" key="3">
    <source>
        <dbReference type="ARBA" id="ARBA00023136"/>
    </source>
</evidence>
<sequence length="443" mass="47036">MTDTTTYQRPPRRAQRRHRLRRLVSVVALGALGLGTLSGCAPATTGVVTLDFFQFKAEAIGDFDTIIAEFEAANPDIHVVQNSVPDPDTAIRTLLVKNKVPDVLSLGGSGNLGQLARAGVFHDFTGDPLLAGINPAVQKILAALGTNKGTEVNALGMVSNANGVLYNRDIFAAQGIAVPTTWDELIAAADKLTAAGITPFYGTLADAWTAQVSLNGIGAQLGGKDFFPDLRKQGADVGASSAVSFEKNYPETFAKLAKLYSYAQPGYLGKSYADGNLAFAHGESAMLMQGIWALAPILANNPDINVGSFPYPVTDNPEDIRLVSGVDVAITIGRDTPHYAESKRFVDFLLQKETVEKFAASQNMFSGARDAAPNANPALAELQPYFTTGQIVGFIDHQIPASIPLGPIVQQFLTDKDSAGALATLDNDWRKVAARTPSTRSGD</sequence>
<proteinExistence type="predicted"/>
<reference evidence="7 8" key="1">
    <citation type="submission" date="2021-05" db="EMBL/GenBank/DDBJ databases">
        <authorList>
            <person name="Kumar R."/>
            <person name="Kumar A."/>
            <person name="Mukhia S."/>
        </authorList>
    </citation>
    <scope>NUCLEOTIDE SEQUENCE [LARGE SCALE GENOMIC DNA]</scope>
    <source>
        <strain evidence="7 8">ERMR7:08</strain>
    </source>
</reference>
<gene>
    <name evidence="7" type="ORF">KIV56_16425</name>
</gene>
<feature type="signal peptide" evidence="6">
    <location>
        <begin position="1"/>
        <end position="43"/>
    </location>
</feature>
<dbReference type="PANTHER" id="PTHR43649">
    <property type="entry name" value="ARABINOSE-BINDING PROTEIN-RELATED"/>
    <property type="match status" value="1"/>
</dbReference>
<evidence type="ECO:0000256" key="4">
    <source>
        <dbReference type="ARBA" id="ARBA00023139"/>
    </source>
</evidence>
<keyword evidence="3" id="KW-0472">Membrane</keyword>
<keyword evidence="1" id="KW-1003">Cell membrane</keyword>
<dbReference type="Pfam" id="PF01547">
    <property type="entry name" value="SBP_bac_1"/>
    <property type="match status" value="1"/>
</dbReference>
<dbReference type="InterPro" id="IPR006059">
    <property type="entry name" value="SBP"/>
</dbReference>
<dbReference type="InterPro" id="IPR050490">
    <property type="entry name" value="Bact_solute-bd_prot1"/>
</dbReference>
<feature type="chain" id="PRO_5045740524" evidence="6">
    <location>
        <begin position="44"/>
        <end position="443"/>
    </location>
</feature>
<accession>A0ABY7NB99</accession>
<dbReference type="Proteomes" id="UP001212421">
    <property type="component" value="Chromosome"/>
</dbReference>
<organism evidence="7 8">
    <name type="scientific">Cryobacterium breve</name>
    <dbReference type="NCBI Taxonomy" id="1259258"/>
    <lineage>
        <taxon>Bacteria</taxon>
        <taxon>Bacillati</taxon>
        <taxon>Actinomycetota</taxon>
        <taxon>Actinomycetes</taxon>
        <taxon>Micrococcales</taxon>
        <taxon>Microbacteriaceae</taxon>
        <taxon>Cryobacterium</taxon>
    </lineage>
</organism>
<keyword evidence="4" id="KW-0564">Palmitate</keyword>
<evidence type="ECO:0000256" key="6">
    <source>
        <dbReference type="SAM" id="SignalP"/>
    </source>
</evidence>
<keyword evidence="2 6" id="KW-0732">Signal</keyword>
<dbReference type="RefSeq" id="WP_281534381.1">
    <property type="nucleotide sequence ID" value="NZ_CP075584.1"/>
</dbReference>
<evidence type="ECO:0000256" key="1">
    <source>
        <dbReference type="ARBA" id="ARBA00022475"/>
    </source>
</evidence>
<name>A0ABY7NB99_9MICO</name>
<keyword evidence="5" id="KW-0449">Lipoprotein</keyword>